<proteinExistence type="predicted"/>
<evidence type="ECO:0000313" key="2">
    <source>
        <dbReference type="Proteomes" id="UP000313359"/>
    </source>
</evidence>
<protein>
    <submittedName>
        <fullName evidence="1">Uncharacterized protein</fullName>
    </submittedName>
</protein>
<gene>
    <name evidence="1" type="ORF">L227DRAFT_12109</name>
</gene>
<keyword evidence="2" id="KW-1185">Reference proteome</keyword>
<name>A0A5C2SUR0_9APHY</name>
<organism evidence="1 2">
    <name type="scientific">Lentinus tigrinus ALCF2SS1-6</name>
    <dbReference type="NCBI Taxonomy" id="1328759"/>
    <lineage>
        <taxon>Eukaryota</taxon>
        <taxon>Fungi</taxon>
        <taxon>Dikarya</taxon>
        <taxon>Basidiomycota</taxon>
        <taxon>Agaricomycotina</taxon>
        <taxon>Agaricomycetes</taxon>
        <taxon>Polyporales</taxon>
        <taxon>Polyporaceae</taxon>
        <taxon>Lentinus</taxon>
    </lineage>
</organism>
<reference evidence="1" key="1">
    <citation type="journal article" date="2018" name="Genome Biol. Evol.">
        <title>Genomics and development of Lentinus tigrinus, a white-rot wood-decaying mushroom with dimorphic fruiting bodies.</title>
        <authorList>
            <person name="Wu B."/>
            <person name="Xu Z."/>
            <person name="Knudson A."/>
            <person name="Carlson A."/>
            <person name="Chen N."/>
            <person name="Kovaka S."/>
            <person name="LaButti K."/>
            <person name="Lipzen A."/>
            <person name="Pennachio C."/>
            <person name="Riley R."/>
            <person name="Schakwitz W."/>
            <person name="Umezawa K."/>
            <person name="Ohm R.A."/>
            <person name="Grigoriev I.V."/>
            <person name="Nagy L.G."/>
            <person name="Gibbons J."/>
            <person name="Hibbett D."/>
        </authorList>
    </citation>
    <scope>NUCLEOTIDE SEQUENCE [LARGE SCALE GENOMIC DNA]</scope>
    <source>
        <strain evidence="1">ALCF2SS1-6</strain>
    </source>
</reference>
<sequence>MHSVKLCCVVAVACREWTCSGCRRSGRNRGSYIGIGGQVVLVWADQHLYVRGTSQQSHAPQSSLLGSAVSQLRHTAQYNSYHLTMLQADTSTYAYA</sequence>
<evidence type="ECO:0000313" key="1">
    <source>
        <dbReference type="EMBL" id="RPD67041.1"/>
    </source>
</evidence>
<dbReference type="EMBL" id="ML122250">
    <property type="protein sequence ID" value="RPD67041.1"/>
    <property type="molecule type" value="Genomic_DNA"/>
</dbReference>
<dbReference type="AlphaFoldDB" id="A0A5C2SUR0"/>
<accession>A0A5C2SUR0</accession>
<dbReference type="Proteomes" id="UP000313359">
    <property type="component" value="Unassembled WGS sequence"/>
</dbReference>